<evidence type="ECO:0008006" key="4">
    <source>
        <dbReference type="Google" id="ProtNLM"/>
    </source>
</evidence>
<proteinExistence type="predicted"/>
<organism evidence="2 3">
    <name type="scientific">Urochloa decumbens</name>
    <dbReference type="NCBI Taxonomy" id="240449"/>
    <lineage>
        <taxon>Eukaryota</taxon>
        <taxon>Viridiplantae</taxon>
        <taxon>Streptophyta</taxon>
        <taxon>Embryophyta</taxon>
        <taxon>Tracheophyta</taxon>
        <taxon>Spermatophyta</taxon>
        <taxon>Magnoliopsida</taxon>
        <taxon>Liliopsida</taxon>
        <taxon>Poales</taxon>
        <taxon>Poaceae</taxon>
        <taxon>PACMAD clade</taxon>
        <taxon>Panicoideae</taxon>
        <taxon>Panicodae</taxon>
        <taxon>Paniceae</taxon>
        <taxon>Melinidinae</taxon>
        <taxon>Urochloa</taxon>
    </lineage>
</organism>
<gene>
    <name evidence="2" type="ORF">URODEC1_LOCUS67775</name>
</gene>
<dbReference type="PANTHER" id="PTHR36308:SF1">
    <property type="entry name" value="DENTIN SIALOPHOSPHOPROTEIN-RELATED"/>
    <property type="match status" value="1"/>
</dbReference>
<feature type="compositionally biased region" description="Basic and acidic residues" evidence="1">
    <location>
        <begin position="973"/>
        <end position="992"/>
    </location>
</feature>
<feature type="compositionally biased region" description="Polar residues" evidence="1">
    <location>
        <begin position="222"/>
        <end position="231"/>
    </location>
</feature>
<feature type="compositionally biased region" description="Basic and acidic residues" evidence="1">
    <location>
        <begin position="395"/>
        <end position="405"/>
    </location>
</feature>
<feature type="compositionally biased region" description="Polar residues" evidence="1">
    <location>
        <begin position="188"/>
        <end position="197"/>
    </location>
</feature>
<reference evidence="2 3" key="2">
    <citation type="submission" date="2024-10" db="EMBL/GenBank/DDBJ databases">
        <authorList>
            <person name="Ryan C."/>
        </authorList>
    </citation>
    <scope>NUCLEOTIDE SEQUENCE [LARGE SCALE GENOMIC DNA]</scope>
</reference>
<feature type="compositionally biased region" description="Low complexity" evidence="1">
    <location>
        <begin position="377"/>
        <end position="389"/>
    </location>
</feature>
<protein>
    <recommendedName>
        <fullName evidence="4">Dentin sialophosphoprotein</fullName>
    </recommendedName>
</protein>
<feature type="region of interest" description="Disordered" evidence="1">
    <location>
        <begin position="350"/>
        <end position="454"/>
    </location>
</feature>
<feature type="compositionally biased region" description="Polar residues" evidence="1">
    <location>
        <begin position="561"/>
        <end position="575"/>
    </location>
</feature>
<dbReference type="EMBL" id="OZ075137">
    <property type="protein sequence ID" value="CAL5005952.1"/>
    <property type="molecule type" value="Genomic_DNA"/>
</dbReference>
<evidence type="ECO:0000313" key="2">
    <source>
        <dbReference type="EMBL" id="CAL5005952.1"/>
    </source>
</evidence>
<evidence type="ECO:0000313" key="3">
    <source>
        <dbReference type="Proteomes" id="UP001497457"/>
    </source>
</evidence>
<feature type="compositionally biased region" description="Basic and acidic residues" evidence="1">
    <location>
        <begin position="198"/>
        <end position="218"/>
    </location>
</feature>
<sequence>MEIPTAVIHRIQSSLREAAGAPSADAAPAPPFPSVADAVAAFDSGAASEGPRCGRCGATGGLLRGAKSALCAYCGCPRRGEEAEGAGIAFRDGAAYRWLLGSLGLNGSEFVEFDSDATGSNKSKEAPSSGMMVSDLLDLTLTCLPENKEISAGSITKEQSSSMDTLNLSADNLDSFFIERKEEMTTAAASLPQTSTVVEEKKRTDSKSHESSRSEVHATSKALMSSQRTNQVEANPAFASWDADFQSASSGSAAGFSNQPDLFKSSSAAESFSFPAPAIAINHAVGTENKTNMKSAILEHHSEDLASASGKLFGDTLSNEKVAPILESNSGTILENSALEVTDSSLDMNFAKSDELPGRDDTGVNDDEAFDDWQDFAGSGNQGSQSNAGENIVEPLKRDSSEIKTVDPLPVGSPESTNNANEDSDDWQDFASISGQGESAEGTTSGHERDFVGSVGEKIGGISLEHSSEINPVDLWPVGNVKAQNTAETGKETDDSFDDWQDFTTSSKVQATSSNQTGDVTEVPKASQKETDMDSWDPLPVGSTESTNNANEDSDDWQDFASISGQGESAEGTTSGHERDFVGSVGEKIGGVSLEHSSEVNPVDLWPVGNVKAQNTAETGKETYDSFDDWQDFTTSSKVQATSSNQTGDVTEVPKASQKETDMDSWFMGDFRDPGNTVIVNENNMLDDWQGFTGSDQAQQNSSSTGGDMISALSEQQEGTVSVQSWVHGSNKEAAKTSSTNAENDTYDIWQEFTKPGHQQENMSNVGREVTSVSPEPAKQIDSLDLWMTSNFKESKSSEGVGRIDASSDGWQNFSSFGQTQTSTKIPGEGHLVKSSSGTETLDLWASGHSNEKNLEQISDNNDLFDEWQDFASFDQAQTSTEIPGGHLVKDPSGTGTLDLWASGHANEKNLEQKSDNDDLFDDWQDFQNSRPQQTSLQVSSDASLFDVPSASRPDALGGLGFGSVLQLASSENQKDKEEDSNKAKSDPSDEYLKSTNRIHQMGDVDPLSSFWPTNSLDNNTIRKQESVNTSVEQLLAQMHDLSFMLKDELSVPDKPVDRSKP</sequence>
<feature type="region of interest" description="Disordered" evidence="1">
    <location>
        <begin position="970"/>
        <end position="992"/>
    </location>
</feature>
<dbReference type="PANTHER" id="PTHR36308">
    <property type="entry name" value="DENTIN SIALOPHOSPHOPROTEIN-RELATED"/>
    <property type="match status" value="1"/>
</dbReference>
<name>A0ABC9BQL0_9POAL</name>
<reference evidence="3" key="1">
    <citation type="submission" date="2024-06" db="EMBL/GenBank/DDBJ databases">
        <authorList>
            <person name="Ryan C."/>
        </authorList>
    </citation>
    <scope>NUCLEOTIDE SEQUENCE [LARGE SCALE GENOMIC DNA]</scope>
</reference>
<feature type="compositionally biased region" description="Polar residues" evidence="1">
    <location>
        <begin position="502"/>
        <end position="519"/>
    </location>
</feature>
<feature type="compositionally biased region" description="Polar residues" evidence="1">
    <location>
        <begin position="638"/>
        <end position="649"/>
    </location>
</feature>
<keyword evidence="3" id="KW-1185">Reference proteome</keyword>
<dbReference type="AlphaFoldDB" id="A0ABC9BQL0"/>
<feature type="compositionally biased region" description="Polar residues" evidence="1">
    <location>
        <begin position="431"/>
        <end position="445"/>
    </location>
</feature>
<accession>A0ABC9BQL0</accession>
<feature type="region of interest" description="Disordered" evidence="1">
    <location>
        <begin position="481"/>
        <end position="582"/>
    </location>
</feature>
<evidence type="ECO:0000256" key="1">
    <source>
        <dbReference type="SAM" id="MobiDB-lite"/>
    </source>
</evidence>
<feature type="compositionally biased region" description="Basic and acidic residues" evidence="1">
    <location>
        <begin position="352"/>
        <end position="362"/>
    </location>
</feature>
<feature type="region of interest" description="Disordered" evidence="1">
    <location>
        <begin position="188"/>
        <end position="231"/>
    </location>
</feature>
<dbReference type="Proteomes" id="UP001497457">
    <property type="component" value="Chromosome 27b"/>
</dbReference>
<feature type="region of interest" description="Disordered" evidence="1">
    <location>
        <begin position="638"/>
        <end position="658"/>
    </location>
</feature>
<feature type="compositionally biased region" description="Acidic residues" evidence="1">
    <location>
        <begin position="363"/>
        <end position="374"/>
    </location>
</feature>